<keyword evidence="4" id="KW-1185">Reference proteome</keyword>
<dbReference type="SUPFAM" id="SSF49265">
    <property type="entry name" value="Fibronectin type III"/>
    <property type="match status" value="1"/>
</dbReference>
<evidence type="ECO:0000259" key="1">
    <source>
        <dbReference type="PROSITE" id="PS50093"/>
    </source>
</evidence>
<organism evidence="3 4">
    <name type="scientific">Fibrisoma limi BUZ 3</name>
    <dbReference type="NCBI Taxonomy" id="1185876"/>
    <lineage>
        <taxon>Bacteria</taxon>
        <taxon>Pseudomonadati</taxon>
        <taxon>Bacteroidota</taxon>
        <taxon>Cytophagia</taxon>
        <taxon>Cytophagales</taxon>
        <taxon>Spirosomataceae</taxon>
        <taxon>Fibrisoma</taxon>
    </lineage>
</organism>
<dbReference type="PROSITE" id="PS50093">
    <property type="entry name" value="PKD"/>
    <property type="match status" value="1"/>
</dbReference>
<dbReference type="SUPFAM" id="SSF49899">
    <property type="entry name" value="Concanavalin A-like lectins/glucanases"/>
    <property type="match status" value="1"/>
</dbReference>
<dbReference type="SMART" id="SM00089">
    <property type="entry name" value="PKD"/>
    <property type="match status" value="1"/>
</dbReference>
<dbReference type="AlphaFoldDB" id="I2GJS5"/>
<comment type="caution">
    <text evidence="3">The sequence shown here is derived from an EMBL/GenBank/DDBJ whole genome shotgun (WGS) entry which is preliminary data.</text>
</comment>
<dbReference type="PROSITE" id="PS50853">
    <property type="entry name" value="FN3"/>
    <property type="match status" value="1"/>
</dbReference>
<dbReference type="InterPro" id="IPR013320">
    <property type="entry name" value="ConA-like_dom_sf"/>
</dbReference>
<dbReference type="PANTHER" id="PTHR42535">
    <property type="entry name" value="OOKINETE PROTEIN, PUTATIVE-RELATED"/>
    <property type="match status" value="1"/>
</dbReference>
<proteinExistence type="predicted"/>
<dbReference type="Proteomes" id="UP000009309">
    <property type="component" value="Unassembled WGS sequence"/>
</dbReference>
<evidence type="ECO:0000259" key="2">
    <source>
        <dbReference type="PROSITE" id="PS50853"/>
    </source>
</evidence>
<dbReference type="PANTHER" id="PTHR42535:SF2">
    <property type="entry name" value="CHROMOSOME UNDETERMINED SCAFFOLD_146, WHOLE GENOME SHOTGUN SEQUENCE"/>
    <property type="match status" value="1"/>
</dbReference>
<name>I2GJS5_9BACT</name>
<feature type="domain" description="PKD" evidence="1">
    <location>
        <begin position="53"/>
        <end position="117"/>
    </location>
</feature>
<dbReference type="Pfam" id="PF00801">
    <property type="entry name" value="PKD"/>
    <property type="match status" value="1"/>
</dbReference>
<dbReference type="GO" id="GO:0004553">
    <property type="term" value="F:hydrolase activity, hydrolyzing O-glycosyl compounds"/>
    <property type="evidence" value="ECO:0007669"/>
    <property type="project" value="UniProtKB-ARBA"/>
</dbReference>
<dbReference type="EMBL" id="CAIT01000006">
    <property type="protein sequence ID" value="CCH54150.1"/>
    <property type="molecule type" value="Genomic_DNA"/>
</dbReference>
<dbReference type="SMART" id="SM00060">
    <property type="entry name" value="FN3"/>
    <property type="match status" value="2"/>
</dbReference>
<dbReference type="InterPro" id="IPR035986">
    <property type="entry name" value="PKD_dom_sf"/>
</dbReference>
<dbReference type="Pfam" id="PF13385">
    <property type="entry name" value="Laminin_G_3"/>
    <property type="match status" value="1"/>
</dbReference>
<feature type="domain" description="Fibronectin type-III" evidence="2">
    <location>
        <begin position="123"/>
        <end position="226"/>
    </location>
</feature>
<dbReference type="InterPro" id="IPR036116">
    <property type="entry name" value="FN3_sf"/>
</dbReference>
<evidence type="ECO:0000313" key="4">
    <source>
        <dbReference type="Proteomes" id="UP000009309"/>
    </source>
</evidence>
<dbReference type="Gene3D" id="2.60.40.10">
    <property type="entry name" value="Immunoglobulins"/>
    <property type="match status" value="2"/>
</dbReference>
<dbReference type="eggNOG" id="COG3291">
    <property type="taxonomic scope" value="Bacteria"/>
</dbReference>
<sequence>MKTISAYILSILTICLAGALLVSCDPWDLPTRKTKRNCVKPSGTLTTKIQQRQVDFAVEGSSGTIDKVQWDFGNNSTTVTSGLSAKYTYPTSGTYTVKVTLSNTCGDETTLSQTIVVSDAVLPAVTLQSPTDISLNSASFRLTLTSTGNATITRYGICYSSSSGIPEVDKDRTADVKGGLAINDPKSFTALSLEPNTLYYVRAFAYNEKVGPAYSTPVITFRTGSLPSVATNGISNVATTTANVNFVLNNAGSPAAVEYGICYSSSTNAPDVNNSSKVGVTSPSVGTNTLVGLTSLTPNTTYFYRAYAKLPSGEIIYSLGPAQSFTTQAETVTQDLVASISFTDRSLQDASGNGNHVKLVNNPTFTEDRKGNPNSAIYLNGQGSYFYMDDSESLNPDALSVSIWIKPIAITSAGRAQIYNKSRFSDSAHEVYSSLLKPNENGTGVTVMTNIKQGSNCQAGKGWQDIAMTSNVEFNKWHQVVLTYSGNTARMYYDGTLISVQPLPTNSIDKCRGGELKFGAQVQFDPDYFYGSMDDIRIYRRVLSDNEVKILFNQ</sequence>
<dbReference type="InterPro" id="IPR013783">
    <property type="entry name" value="Ig-like_fold"/>
</dbReference>
<dbReference type="Gene3D" id="2.60.120.200">
    <property type="match status" value="1"/>
</dbReference>
<dbReference type="RefSeq" id="WP_009282730.1">
    <property type="nucleotide sequence ID" value="NZ_CAIT01000006.1"/>
</dbReference>
<dbReference type="CDD" id="cd00146">
    <property type="entry name" value="PKD"/>
    <property type="match status" value="1"/>
</dbReference>
<protein>
    <submittedName>
        <fullName evidence="3">PKD domain containing protein</fullName>
    </submittedName>
</protein>
<dbReference type="PROSITE" id="PS51257">
    <property type="entry name" value="PROKAR_LIPOPROTEIN"/>
    <property type="match status" value="1"/>
</dbReference>
<evidence type="ECO:0000313" key="3">
    <source>
        <dbReference type="EMBL" id="CCH54150.1"/>
    </source>
</evidence>
<dbReference type="InterPro" id="IPR022409">
    <property type="entry name" value="PKD/Chitinase_dom"/>
</dbReference>
<gene>
    <name evidence="3" type="ORF">BN8_03294</name>
</gene>
<reference evidence="3 4" key="1">
    <citation type="journal article" date="2012" name="J. Bacteriol.">
        <title>Genome Sequence of the Filamentous Bacterium Fibrisoma limi BUZ 3T.</title>
        <authorList>
            <person name="Filippini M."/>
            <person name="Qi W."/>
            <person name="Jaenicke S."/>
            <person name="Goesmann A."/>
            <person name="Smits T.H."/>
            <person name="Bagheri H.C."/>
        </authorList>
    </citation>
    <scope>NUCLEOTIDE SEQUENCE [LARGE SCALE GENOMIC DNA]</scope>
    <source>
        <strain evidence="4">BUZ 3T</strain>
    </source>
</reference>
<accession>I2GJS5</accession>
<dbReference type="STRING" id="1185876.BN8_03294"/>
<dbReference type="InterPro" id="IPR000601">
    <property type="entry name" value="PKD_dom"/>
</dbReference>
<dbReference type="SUPFAM" id="SSF49299">
    <property type="entry name" value="PKD domain"/>
    <property type="match status" value="1"/>
</dbReference>
<dbReference type="GO" id="GO:0005975">
    <property type="term" value="P:carbohydrate metabolic process"/>
    <property type="evidence" value="ECO:0007669"/>
    <property type="project" value="UniProtKB-ARBA"/>
</dbReference>
<dbReference type="InterPro" id="IPR003961">
    <property type="entry name" value="FN3_dom"/>
</dbReference>